<reference evidence="4 6" key="1">
    <citation type="submission" date="2008-03" db="EMBL/GenBank/DDBJ databases">
        <title>Annotation of Ixodes scapularis.</title>
        <authorList>
            <consortium name="Ixodes scapularis Genome Project Consortium"/>
            <person name="Caler E."/>
            <person name="Hannick L.I."/>
            <person name="Bidwell S."/>
            <person name="Joardar V."/>
            <person name="Thiagarajan M."/>
            <person name="Amedeo P."/>
            <person name="Galinsky K.J."/>
            <person name="Schobel S."/>
            <person name="Inman J."/>
            <person name="Hostetler J."/>
            <person name="Miller J."/>
            <person name="Hammond M."/>
            <person name="Megy K."/>
            <person name="Lawson D."/>
            <person name="Kodira C."/>
            <person name="Sutton G."/>
            <person name="Meyer J."/>
            <person name="Hill C.A."/>
            <person name="Birren B."/>
            <person name="Nene V."/>
            <person name="Collins F."/>
            <person name="Alarcon-Chaidez F."/>
            <person name="Wikel S."/>
            <person name="Strausberg R."/>
        </authorList>
    </citation>
    <scope>NUCLEOTIDE SEQUENCE [LARGE SCALE GENOMIC DNA]</scope>
    <source>
        <strain evidence="6">Wikel</strain>
        <strain evidence="4">Wikel colony</strain>
    </source>
</reference>
<dbReference type="AlphaFoldDB" id="B7P5P9"/>
<keyword evidence="3" id="KW-0732">Signal</keyword>
<dbReference type="GO" id="GO:0008010">
    <property type="term" value="F:structural constituent of chitin-based larval cuticle"/>
    <property type="evidence" value="ECO:0000318"/>
    <property type="project" value="GO_Central"/>
</dbReference>
<dbReference type="PROSITE" id="PS51155">
    <property type="entry name" value="CHIT_BIND_RR_2"/>
    <property type="match status" value="1"/>
</dbReference>
<sequence>MLSKVILCCLVVYVTAQRDPPPVPYSFSYDNTDDFGTRTTHSENSDNNNAKTGSYGYTDATGTYRYVTYVADGNGYRATVDTNEPGTKSSAPADVRYDSKAPVVAAIAAAPRPRAVAVHTVHHAPLTLHAVHSTPVQLHAVHSVPVLHLSLGRARGR</sequence>
<reference evidence="5" key="2">
    <citation type="submission" date="2020-05" db="UniProtKB">
        <authorList>
            <consortium name="EnsemblMetazoa"/>
        </authorList>
    </citation>
    <scope>IDENTIFICATION</scope>
    <source>
        <strain evidence="5">wikel</strain>
    </source>
</reference>
<dbReference type="PANTHER" id="PTHR10380">
    <property type="entry name" value="CUTICLE PROTEIN"/>
    <property type="match status" value="1"/>
</dbReference>
<gene>
    <name evidence="4" type="ORF">IscW_ISCW016304</name>
</gene>
<dbReference type="OrthoDB" id="6430831at2759"/>
<dbReference type="InterPro" id="IPR000618">
    <property type="entry name" value="Insect_cuticle"/>
</dbReference>
<dbReference type="PaxDb" id="6945-B7P5P9"/>
<dbReference type="Proteomes" id="UP000001555">
    <property type="component" value="Unassembled WGS sequence"/>
</dbReference>
<evidence type="ECO:0000256" key="1">
    <source>
        <dbReference type="ARBA" id="ARBA00022460"/>
    </source>
</evidence>
<dbReference type="Gene3D" id="3.10.50.10">
    <property type="match status" value="1"/>
</dbReference>
<organism>
    <name type="scientific">Ixodes scapularis</name>
    <name type="common">Black-legged tick</name>
    <name type="synonym">Deer tick</name>
    <dbReference type="NCBI Taxonomy" id="6945"/>
    <lineage>
        <taxon>Eukaryota</taxon>
        <taxon>Metazoa</taxon>
        <taxon>Ecdysozoa</taxon>
        <taxon>Arthropoda</taxon>
        <taxon>Chelicerata</taxon>
        <taxon>Arachnida</taxon>
        <taxon>Acari</taxon>
        <taxon>Parasitiformes</taxon>
        <taxon>Ixodida</taxon>
        <taxon>Ixodoidea</taxon>
        <taxon>Ixodidae</taxon>
        <taxon>Ixodinae</taxon>
        <taxon>Ixodes</taxon>
    </lineage>
</organism>
<dbReference type="EMBL" id="ABJB010774511">
    <property type="status" value="NOT_ANNOTATED_CDS"/>
    <property type="molecule type" value="Genomic_DNA"/>
</dbReference>
<dbReference type="EMBL" id="DS642248">
    <property type="protein sequence ID" value="EEC01921.1"/>
    <property type="molecule type" value="Genomic_DNA"/>
</dbReference>
<feature type="signal peptide" evidence="3">
    <location>
        <begin position="1"/>
        <end position="16"/>
    </location>
</feature>
<protein>
    <submittedName>
        <fullName evidence="4 5">Cuticle protein, putative</fullName>
    </submittedName>
</protein>
<evidence type="ECO:0000256" key="2">
    <source>
        <dbReference type="PROSITE-ProRule" id="PRU00497"/>
    </source>
</evidence>
<accession>B7P5P9</accession>
<evidence type="ECO:0000313" key="4">
    <source>
        <dbReference type="EMBL" id="EEC01921.1"/>
    </source>
</evidence>
<dbReference type="PANTHER" id="PTHR10380:SF173">
    <property type="entry name" value="CUTICULAR PROTEIN 47EF, ISOFORM C-RELATED"/>
    <property type="match status" value="1"/>
</dbReference>
<evidence type="ECO:0000313" key="6">
    <source>
        <dbReference type="Proteomes" id="UP000001555"/>
    </source>
</evidence>
<dbReference type="InterPro" id="IPR050468">
    <property type="entry name" value="Cuticle_Struct_Prot"/>
</dbReference>
<dbReference type="VEuPathDB" id="VectorBase:ISCP_028747"/>
<dbReference type="FunCoup" id="B7P5P9">
    <property type="interactions" value="76"/>
</dbReference>
<evidence type="ECO:0000313" key="5">
    <source>
        <dbReference type="EnsemblMetazoa" id="ISCW016304-PA"/>
    </source>
</evidence>
<proteinExistence type="predicted"/>
<name>B7P5P9_IXOSC</name>
<dbReference type="GO" id="GO:0062129">
    <property type="term" value="C:chitin-based extracellular matrix"/>
    <property type="evidence" value="ECO:0000318"/>
    <property type="project" value="GO_Central"/>
</dbReference>
<dbReference type="InParanoid" id="B7P5P9"/>
<feature type="chain" id="PRO_5010825841" evidence="3">
    <location>
        <begin position="17"/>
        <end position="157"/>
    </location>
</feature>
<dbReference type="VEuPathDB" id="VectorBase:ISCW016304"/>
<dbReference type="HOGENOM" id="CLU_130080_0_0_1"/>
<keyword evidence="6" id="KW-1185">Reference proteome</keyword>
<evidence type="ECO:0000256" key="3">
    <source>
        <dbReference type="SAM" id="SignalP"/>
    </source>
</evidence>
<dbReference type="InterPro" id="IPR029070">
    <property type="entry name" value="Chitinase_insertion_sf"/>
</dbReference>
<dbReference type="EnsemblMetazoa" id="ISCW016304-RA">
    <property type="protein sequence ID" value="ISCW016304-PA"/>
    <property type="gene ID" value="ISCW016304"/>
</dbReference>
<dbReference type="VEuPathDB" id="VectorBase:ISCI016304"/>
<keyword evidence="1 2" id="KW-0193">Cuticle</keyword>
<dbReference type="Pfam" id="PF00379">
    <property type="entry name" value="Chitin_bind_4"/>
    <property type="match status" value="1"/>
</dbReference>